<dbReference type="InterPro" id="IPR008929">
    <property type="entry name" value="Chondroitin_lyas"/>
</dbReference>
<evidence type="ECO:0000313" key="1">
    <source>
        <dbReference type="EMBL" id="QEH34218.1"/>
    </source>
</evidence>
<dbReference type="SUPFAM" id="SSF48230">
    <property type="entry name" value="Chondroitin AC/alginate lyase"/>
    <property type="match status" value="1"/>
</dbReference>
<keyword evidence="2" id="KW-1185">Reference proteome</keyword>
<dbReference type="EMBL" id="CP042997">
    <property type="protein sequence ID" value="QEH34218.1"/>
    <property type="molecule type" value="Genomic_DNA"/>
</dbReference>
<sequence length="376" mass="40051">MFGAPGWTVSLLAVVGALVLAAFAPQRALADGAEPASPGRPSLYELADDQLLSIALYSSPHRMASRISNRGAVGVNADWEAGRAVGWYIEEQRYGADLIQAGLVRDDPALVSRGWEILDWGLARQAADGSFAGTGDPFHSTSLFAEAMARALVLTAQSGSRDAERRLATSLPAFERSVRWLAEPSVAARGARNNAPYTHRRWVLAAAMAEAAAAVRLGAGRGEEAEAFERIARDYAADGLRLQAADGMNPERGGADASYQAYGLLMAERYLSACTYPDMRIRVRASIVRGLDWLASRIDERGGVDVSGDTRTGVESSRSGRVKGIDYKSMLQAFSIGASQAGNPSYRDVAIRLAASRGWLPRIPPPTGMGAGPRGD</sequence>
<dbReference type="AlphaFoldDB" id="A0A5B9W131"/>
<gene>
    <name evidence="1" type="ORF">OJF2_27530</name>
</gene>
<dbReference type="RefSeq" id="WP_148594171.1">
    <property type="nucleotide sequence ID" value="NZ_CP042997.1"/>
</dbReference>
<evidence type="ECO:0000313" key="2">
    <source>
        <dbReference type="Proteomes" id="UP000324233"/>
    </source>
</evidence>
<reference evidence="1 2" key="1">
    <citation type="submission" date="2019-08" db="EMBL/GenBank/DDBJ databases">
        <title>Deep-cultivation of Planctomycetes and their phenomic and genomic characterization uncovers novel biology.</title>
        <authorList>
            <person name="Wiegand S."/>
            <person name="Jogler M."/>
            <person name="Boedeker C."/>
            <person name="Pinto D."/>
            <person name="Vollmers J."/>
            <person name="Rivas-Marin E."/>
            <person name="Kohn T."/>
            <person name="Peeters S.H."/>
            <person name="Heuer A."/>
            <person name="Rast P."/>
            <person name="Oberbeckmann S."/>
            <person name="Bunk B."/>
            <person name="Jeske O."/>
            <person name="Meyerdierks A."/>
            <person name="Storesund J.E."/>
            <person name="Kallscheuer N."/>
            <person name="Luecker S."/>
            <person name="Lage O.M."/>
            <person name="Pohl T."/>
            <person name="Merkel B.J."/>
            <person name="Hornburger P."/>
            <person name="Mueller R.-W."/>
            <person name="Bruemmer F."/>
            <person name="Labrenz M."/>
            <person name="Spormann A.M."/>
            <person name="Op den Camp H."/>
            <person name="Overmann J."/>
            <person name="Amann R."/>
            <person name="Jetten M.S.M."/>
            <person name="Mascher T."/>
            <person name="Medema M.H."/>
            <person name="Devos D.P."/>
            <person name="Kaster A.-K."/>
            <person name="Ovreas L."/>
            <person name="Rohde M."/>
            <person name="Galperin M.Y."/>
            <person name="Jogler C."/>
        </authorList>
    </citation>
    <scope>NUCLEOTIDE SEQUENCE [LARGE SCALE GENOMIC DNA]</scope>
    <source>
        <strain evidence="1 2">OJF2</strain>
    </source>
</reference>
<dbReference type="OrthoDB" id="572632at2"/>
<organism evidence="1 2">
    <name type="scientific">Aquisphaera giovannonii</name>
    <dbReference type="NCBI Taxonomy" id="406548"/>
    <lineage>
        <taxon>Bacteria</taxon>
        <taxon>Pseudomonadati</taxon>
        <taxon>Planctomycetota</taxon>
        <taxon>Planctomycetia</taxon>
        <taxon>Isosphaerales</taxon>
        <taxon>Isosphaeraceae</taxon>
        <taxon>Aquisphaera</taxon>
    </lineage>
</organism>
<evidence type="ECO:0008006" key="3">
    <source>
        <dbReference type="Google" id="ProtNLM"/>
    </source>
</evidence>
<proteinExistence type="predicted"/>
<protein>
    <recommendedName>
        <fullName evidence="3">Prenyltransferase and squalene oxidase repeat protein</fullName>
    </recommendedName>
</protein>
<dbReference type="KEGG" id="agv:OJF2_27530"/>
<name>A0A5B9W131_9BACT</name>
<accession>A0A5B9W131</accession>
<dbReference type="Proteomes" id="UP000324233">
    <property type="component" value="Chromosome"/>
</dbReference>